<dbReference type="AlphaFoldDB" id="A0A8J9S2P7"/>
<keyword evidence="1" id="KW-0812">Transmembrane</keyword>
<organism evidence="2">
    <name type="scientific">Phaeodactylum tricornutum</name>
    <name type="common">Diatom</name>
    <dbReference type="NCBI Taxonomy" id="2850"/>
    <lineage>
        <taxon>Eukaryota</taxon>
        <taxon>Sar</taxon>
        <taxon>Stramenopiles</taxon>
        <taxon>Ochrophyta</taxon>
        <taxon>Bacillariophyta</taxon>
        <taxon>Bacillariophyceae</taxon>
        <taxon>Bacillariophycidae</taxon>
        <taxon>Naviculales</taxon>
        <taxon>Phaeodactylaceae</taxon>
        <taxon>Phaeodactylum</taxon>
    </lineage>
</organism>
<accession>A0A8J9S2P7</accession>
<keyword evidence="1" id="KW-0472">Membrane</keyword>
<keyword evidence="1" id="KW-1133">Transmembrane helix</keyword>
<sequence length="191" mass="20887">MTSSNDLAAMAAAASALHIPLLGVRLEECGGYDEEMASDIELLDGENEENSNKSTLCGFLMGWIILPILLFVQFGLAFTDEAQSTQDLQWKIVNFSIALFVVTSWLFRHACRDINPSSLAIPLLPEMMMGIVLGLVLFGKVVLGFFFLLVSMLCLALFVAISCLWLLWKGVDTIVLDTSTTKGGGVRMSRT</sequence>
<reference evidence="2" key="1">
    <citation type="submission" date="2022-02" db="EMBL/GenBank/DDBJ databases">
        <authorList>
            <person name="Giguere J D."/>
        </authorList>
    </citation>
    <scope>NUCLEOTIDE SEQUENCE</scope>
    <source>
        <strain evidence="2">CCAP 1055/1</strain>
    </source>
</reference>
<protein>
    <recommendedName>
        <fullName evidence="3">Transmembrane protein</fullName>
    </recommendedName>
</protein>
<name>A0A8J9S2P7_PHATR</name>
<gene>
    <name evidence="2" type="ORF">PTTT1_LOCUS11952</name>
</gene>
<dbReference type="EMBL" id="OU594953">
    <property type="protein sequence ID" value="CAG9280022.1"/>
    <property type="molecule type" value="Genomic_DNA"/>
</dbReference>
<evidence type="ECO:0000256" key="1">
    <source>
        <dbReference type="SAM" id="Phobius"/>
    </source>
</evidence>
<proteinExistence type="predicted"/>
<feature type="transmembrane region" description="Helical" evidence="1">
    <location>
        <begin position="145"/>
        <end position="168"/>
    </location>
</feature>
<evidence type="ECO:0008006" key="3">
    <source>
        <dbReference type="Google" id="ProtNLM"/>
    </source>
</evidence>
<feature type="transmembrane region" description="Helical" evidence="1">
    <location>
        <begin position="88"/>
        <end position="107"/>
    </location>
</feature>
<feature type="transmembrane region" description="Helical" evidence="1">
    <location>
        <begin position="56"/>
        <end position="76"/>
    </location>
</feature>
<feature type="transmembrane region" description="Helical" evidence="1">
    <location>
        <begin position="119"/>
        <end position="139"/>
    </location>
</feature>
<dbReference type="Proteomes" id="UP000836788">
    <property type="component" value="Chromosome 12"/>
</dbReference>
<evidence type="ECO:0000313" key="2">
    <source>
        <dbReference type="EMBL" id="CAG9280022.1"/>
    </source>
</evidence>